<accession>A0A183CYV9</accession>
<feature type="binding site" evidence="8">
    <location>
        <position position="139"/>
    </location>
    <ligand>
        <name>IMP</name>
        <dbReference type="ChEBI" id="CHEBI:58053"/>
    </ligand>
</feature>
<comment type="function">
    <text evidence="8">Plays an important role in the de novo pathway and in the salvage pathway of purine nucleotide biosynthesis. Catalyzes the first commited step in the biosynthesis of AMP from IMP.</text>
</comment>
<comment type="cofactor">
    <cofactor evidence="8">
        <name>Mg(2+)</name>
        <dbReference type="ChEBI" id="CHEBI:18420"/>
    </cofactor>
    <text evidence="8">Binds 1 Mg(2+) ion per subunit.</text>
</comment>
<keyword evidence="6 8" id="KW-0460">Magnesium</keyword>
<feature type="binding site" evidence="8">
    <location>
        <begin position="19"/>
        <end position="25"/>
    </location>
    <ligand>
        <name>GTP</name>
        <dbReference type="ChEBI" id="CHEBI:37565"/>
    </ligand>
</feature>
<dbReference type="HAMAP" id="MF_00011">
    <property type="entry name" value="Adenylosucc_synth"/>
    <property type="match status" value="1"/>
</dbReference>
<dbReference type="AlphaFoldDB" id="A0A183CYV9"/>
<reference evidence="11 12" key="2">
    <citation type="submission" date="2018-11" db="EMBL/GenBank/DDBJ databases">
        <authorList>
            <consortium name="Pathogen Informatics"/>
        </authorList>
    </citation>
    <scope>NUCLEOTIDE SEQUENCE [LARGE SCALE GENOMIC DNA]</scope>
</reference>
<evidence type="ECO:0000256" key="9">
    <source>
        <dbReference type="PROSITE-ProRule" id="PRU10134"/>
    </source>
</evidence>
<dbReference type="EC" id="6.3.4.4" evidence="8 10"/>
<dbReference type="PROSITE" id="PS00513">
    <property type="entry name" value="ADENYLOSUCCIN_SYN_2"/>
    <property type="match status" value="1"/>
</dbReference>
<dbReference type="GO" id="GO:0004019">
    <property type="term" value="F:adenylosuccinate synthase activity"/>
    <property type="evidence" value="ECO:0007669"/>
    <property type="project" value="UniProtKB-UniRule"/>
</dbReference>
<keyword evidence="12" id="KW-1185">Reference proteome</keyword>
<dbReference type="GO" id="GO:0046040">
    <property type="term" value="P:IMP metabolic process"/>
    <property type="evidence" value="ECO:0007669"/>
    <property type="project" value="TreeGrafter"/>
</dbReference>
<comment type="subcellular location">
    <subcellularLocation>
        <location evidence="8">Cytoplasm</location>
    </subcellularLocation>
</comment>
<feature type="binding site" evidence="8">
    <location>
        <position position="153"/>
    </location>
    <ligand>
        <name>IMP</name>
        <dbReference type="ChEBI" id="CHEBI:58053"/>
        <note>ligand shared between dimeric partners</note>
    </ligand>
</feature>
<evidence type="ECO:0000256" key="6">
    <source>
        <dbReference type="ARBA" id="ARBA00022842"/>
    </source>
</evidence>
<name>A0A183CYV9_9BILA</name>
<feature type="binding site" evidence="8">
    <location>
        <begin position="47"/>
        <end position="50"/>
    </location>
    <ligand>
        <name>IMP</name>
        <dbReference type="ChEBI" id="CHEBI:58053"/>
    </ligand>
</feature>
<keyword evidence="4 8" id="KW-0547">Nucleotide-binding</keyword>
<evidence type="ECO:0000256" key="2">
    <source>
        <dbReference type="ARBA" id="ARBA00022598"/>
    </source>
</evidence>
<protein>
    <recommendedName>
        <fullName evidence="8 10">Adenylosuccinate synthetase</fullName>
        <shortName evidence="8">AMPSase</shortName>
        <shortName evidence="8">AdSS</shortName>
        <ecNumber evidence="8 10">6.3.4.4</ecNumber>
    </recommendedName>
    <alternativeName>
        <fullName evidence="8">IMP--aspartate ligase</fullName>
    </alternativeName>
</protein>
<comment type="pathway">
    <text evidence="8 10">Purine metabolism; AMP biosynthesis via de novo pathway; AMP from IMP: step 1/2.</text>
</comment>
<dbReference type="InterPro" id="IPR027417">
    <property type="entry name" value="P-loop_NTPase"/>
</dbReference>
<dbReference type="UniPathway" id="UPA00075">
    <property type="reaction ID" value="UER00335"/>
</dbReference>
<evidence type="ECO:0000313" key="11">
    <source>
        <dbReference type="EMBL" id="VDK30621.1"/>
    </source>
</evidence>
<keyword evidence="5 8" id="KW-0658">Purine biosynthesis</keyword>
<evidence type="ECO:0000256" key="8">
    <source>
        <dbReference type="HAMAP-Rule" id="MF_03125"/>
    </source>
</evidence>
<feature type="active site" evidence="9">
    <location>
        <position position="150"/>
    </location>
</feature>
<dbReference type="InterPro" id="IPR033128">
    <property type="entry name" value="Adenylosuccin_syn_Lys_AS"/>
</dbReference>
<dbReference type="Proteomes" id="UP000271098">
    <property type="component" value="Unassembled WGS sequence"/>
</dbReference>
<dbReference type="SUPFAM" id="SSF52540">
    <property type="entry name" value="P-loop containing nucleoside triphosphate hydrolases"/>
    <property type="match status" value="1"/>
</dbReference>
<dbReference type="EMBL" id="UYRT01002106">
    <property type="protein sequence ID" value="VDK30621.1"/>
    <property type="molecule type" value="Genomic_DNA"/>
</dbReference>
<comment type="subunit">
    <text evidence="1 8">Homodimer.</text>
</comment>
<sequence length="183" mass="20225">MKKEADKAPVSVLLGAQWGDEGKGKIIDYLIAKDKVQVVARCQGGNNAGHTVVANGRKYDFHIIPSGIISDNCFNIIGNGTVVNLDSFFQELTHNKITSLPGWEERILISDRAHLVCGIHMLVDDYSEDKLKINKIGTTKRGIGPTYSSKCFRNGLRVGDLVHDFSAFSKKYGYALFEAPFFT</sequence>
<dbReference type="PANTHER" id="PTHR11846">
    <property type="entry name" value="ADENYLOSUCCINATE SYNTHETASE"/>
    <property type="match status" value="1"/>
</dbReference>
<evidence type="ECO:0000256" key="1">
    <source>
        <dbReference type="ARBA" id="ARBA00011738"/>
    </source>
</evidence>
<feature type="active site" description="Proton acceptor" evidence="8">
    <location>
        <position position="20"/>
    </location>
</feature>
<dbReference type="GO" id="GO:0000287">
    <property type="term" value="F:magnesium ion binding"/>
    <property type="evidence" value="ECO:0007669"/>
    <property type="project" value="UniProtKB-UniRule"/>
</dbReference>
<evidence type="ECO:0000256" key="7">
    <source>
        <dbReference type="ARBA" id="ARBA00023134"/>
    </source>
</evidence>
<dbReference type="Pfam" id="PF00709">
    <property type="entry name" value="Adenylsucc_synt"/>
    <property type="match status" value="1"/>
</dbReference>
<dbReference type="InterPro" id="IPR001114">
    <property type="entry name" value="Adenylosuccinate_synthetase"/>
</dbReference>
<keyword evidence="8" id="KW-0963">Cytoplasm</keyword>
<comment type="function">
    <text evidence="10">Plays an important role in the de novo pathway of purine nucleotide biosynthesis.</text>
</comment>
<dbReference type="GO" id="GO:0005737">
    <property type="term" value="C:cytoplasm"/>
    <property type="evidence" value="ECO:0007669"/>
    <property type="project" value="UniProtKB-SubCell"/>
</dbReference>
<feature type="binding site" evidence="8">
    <location>
        <position position="20"/>
    </location>
    <ligand>
        <name>Mg(2+)</name>
        <dbReference type="ChEBI" id="CHEBI:18420"/>
    </ligand>
</feature>
<dbReference type="InterPro" id="IPR042109">
    <property type="entry name" value="Adenylosuccinate_synth_dom1"/>
</dbReference>
<keyword evidence="2 8" id="KW-0436">Ligase</keyword>
<dbReference type="Gene3D" id="3.40.440.10">
    <property type="entry name" value="Adenylosuccinate Synthetase, subunit A, domain 1"/>
    <property type="match status" value="1"/>
</dbReference>
<dbReference type="GO" id="GO:0005525">
    <property type="term" value="F:GTP binding"/>
    <property type="evidence" value="ECO:0007669"/>
    <property type="project" value="UniProtKB-UniRule"/>
</dbReference>
<keyword evidence="7 8" id="KW-0342">GTP-binding</keyword>
<evidence type="ECO:0000256" key="4">
    <source>
        <dbReference type="ARBA" id="ARBA00022741"/>
    </source>
</evidence>
<dbReference type="PROSITE" id="PS01266">
    <property type="entry name" value="ADENYLOSUCCIN_SYN_1"/>
    <property type="match status" value="1"/>
</dbReference>
<dbReference type="GO" id="GO:0044208">
    <property type="term" value="P:'de novo' AMP biosynthetic process"/>
    <property type="evidence" value="ECO:0007669"/>
    <property type="project" value="UniProtKB-UniRule"/>
</dbReference>
<feature type="binding site" evidence="8">
    <location>
        <begin position="20"/>
        <end position="23"/>
    </location>
    <ligand>
        <name>IMP</name>
        <dbReference type="ChEBI" id="CHEBI:58053"/>
    </ligand>
</feature>
<dbReference type="InterPro" id="IPR018220">
    <property type="entry name" value="Adenylosuccin_syn_GTP-bd"/>
</dbReference>
<dbReference type="PANTHER" id="PTHR11846:SF0">
    <property type="entry name" value="ADENYLOSUCCINATE SYNTHETASE"/>
    <property type="match status" value="1"/>
</dbReference>
<evidence type="ECO:0000313" key="13">
    <source>
        <dbReference type="WBParaSite" id="GPUH_0000165401-mRNA-1"/>
    </source>
</evidence>
<dbReference type="OrthoDB" id="10265645at2759"/>
<feature type="binding site" evidence="8">
    <location>
        <begin position="49"/>
        <end position="51"/>
    </location>
    <ligand>
        <name>GTP</name>
        <dbReference type="ChEBI" id="CHEBI:37565"/>
    </ligand>
</feature>
<comment type="similarity">
    <text evidence="8 10">Belongs to the adenylosuccinate synthetase family.</text>
</comment>
<comment type="caution">
    <text evidence="8">Lacks conserved residue(s) required for the propagation of feature annotation.</text>
</comment>
<evidence type="ECO:0000256" key="5">
    <source>
        <dbReference type="ARBA" id="ARBA00022755"/>
    </source>
</evidence>
<comment type="catalytic activity">
    <reaction evidence="8 10">
        <text>IMP + L-aspartate + GTP = N(6)-(1,2-dicarboxyethyl)-AMP + GDP + phosphate + 2 H(+)</text>
        <dbReference type="Rhea" id="RHEA:15753"/>
        <dbReference type="ChEBI" id="CHEBI:15378"/>
        <dbReference type="ChEBI" id="CHEBI:29991"/>
        <dbReference type="ChEBI" id="CHEBI:37565"/>
        <dbReference type="ChEBI" id="CHEBI:43474"/>
        <dbReference type="ChEBI" id="CHEBI:57567"/>
        <dbReference type="ChEBI" id="CHEBI:58053"/>
        <dbReference type="ChEBI" id="CHEBI:58189"/>
        <dbReference type="EC" id="6.3.4.4"/>
    </reaction>
</comment>
<organism evidence="13">
    <name type="scientific">Gongylonema pulchrum</name>
    <dbReference type="NCBI Taxonomy" id="637853"/>
    <lineage>
        <taxon>Eukaryota</taxon>
        <taxon>Metazoa</taxon>
        <taxon>Ecdysozoa</taxon>
        <taxon>Nematoda</taxon>
        <taxon>Chromadorea</taxon>
        <taxon>Rhabditida</taxon>
        <taxon>Spirurina</taxon>
        <taxon>Spiruromorpha</taxon>
        <taxon>Spiruroidea</taxon>
        <taxon>Gongylonematidae</taxon>
        <taxon>Gongylonema</taxon>
    </lineage>
</organism>
<evidence type="ECO:0000256" key="3">
    <source>
        <dbReference type="ARBA" id="ARBA00022723"/>
    </source>
</evidence>
<keyword evidence="3 8" id="KW-0479">Metal-binding</keyword>
<proteinExistence type="inferred from homology"/>
<dbReference type="WBParaSite" id="GPUH_0000165401-mRNA-1">
    <property type="protein sequence ID" value="GPUH_0000165401-mRNA-1"/>
    <property type="gene ID" value="GPUH_0000165401"/>
</dbReference>
<dbReference type="SMART" id="SM00788">
    <property type="entry name" value="Adenylsucc_synt"/>
    <property type="match status" value="1"/>
</dbReference>
<evidence type="ECO:0000256" key="10">
    <source>
        <dbReference type="RuleBase" id="RU000520"/>
    </source>
</evidence>
<reference evidence="13" key="1">
    <citation type="submission" date="2016-06" db="UniProtKB">
        <authorList>
            <consortium name="WormBaseParasite"/>
        </authorList>
    </citation>
    <scope>IDENTIFICATION</scope>
</reference>
<feature type="active site" description="Proton donor" evidence="8">
    <location>
        <position position="50"/>
    </location>
</feature>
<evidence type="ECO:0000313" key="12">
    <source>
        <dbReference type="Proteomes" id="UP000271098"/>
    </source>
</evidence>
<gene>
    <name evidence="11" type="ORF">GPUH_LOCUS1650</name>
</gene>
<feature type="binding site" evidence="8">
    <location>
        <position position="49"/>
    </location>
    <ligand>
        <name>Mg(2+)</name>
        <dbReference type="ChEBI" id="CHEBI:18420"/>
    </ligand>
</feature>